<dbReference type="InterPro" id="IPR036388">
    <property type="entry name" value="WH-like_DNA-bd_sf"/>
</dbReference>
<accession>A0A842HHM1</accession>
<dbReference type="NCBIfam" id="TIGR02937">
    <property type="entry name" value="sigma70-ECF"/>
    <property type="match status" value="1"/>
</dbReference>
<name>A0A842HHM1_9BACT</name>
<organism evidence="8 9">
    <name type="scientific">Ruficoccus amylovorans</name>
    <dbReference type="NCBI Taxonomy" id="1804625"/>
    <lineage>
        <taxon>Bacteria</taxon>
        <taxon>Pseudomonadati</taxon>
        <taxon>Verrucomicrobiota</taxon>
        <taxon>Opitutia</taxon>
        <taxon>Puniceicoccales</taxon>
        <taxon>Cerasicoccaceae</taxon>
        <taxon>Ruficoccus</taxon>
    </lineage>
</organism>
<sequence>MLSERACRGIIAAYRRSLDWVLHLPLWEGLDEQGLRELGLPQPRRGINLRAVVDSLLLENKHELINWLMERFEGRFPSKVALAFDDRFALDLWSSRSLDVYLSQAQWAEFREKVLFTMSTRHRQYKRAQTVLFRRYQSLTHKLVNRQVFDPNLRPDAFQEASIGLIHAIDKVEDNKASFGSYARTWISRHIRNYLMEEHFPVHVPINLASRILTESSKGGATPEQEKAREPSKYEGLLKPRLSLDDMADDSEGNTPRHLSDEEAVAPSDSLTEKDLYRTLLEVLDGLTDKQREVLALRFGLEPGTDPRTLASIASEVGISHQQVSMREKRALQKLESALKPVYQEIYD</sequence>
<keyword evidence="1" id="KW-0805">Transcription regulation</keyword>
<feature type="compositionally biased region" description="Basic and acidic residues" evidence="5">
    <location>
        <begin position="224"/>
        <end position="244"/>
    </location>
</feature>
<dbReference type="GO" id="GO:0006352">
    <property type="term" value="P:DNA-templated transcription initiation"/>
    <property type="evidence" value="ECO:0007669"/>
    <property type="project" value="InterPro"/>
</dbReference>
<keyword evidence="9" id="KW-1185">Reference proteome</keyword>
<evidence type="ECO:0000313" key="8">
    <source>
        <dbReference type="EMBL" id="MBC2595064.1"/>
    </source>
</evidence>
<dbReference type="InterPro" id="IPR007630">
    <property type="entry name" value="RNA_pol_sigma70_r4"/>
</dbReference>
<protein>
    <submittedName>
        <fullName evidence="8">Sigma-70 family RNA polymerase sigma factor</fullName>
    </submittedName>
</protein>
<evidence type="ECO:0000256" key="3">
    <source>
        <dbReference type="ARBA" id="ARBA00023125"/>
    </source>
</evidence>
<proteinExistence type="predicted"/>
<dbReference type="InterPro" id="IPR013324">
    <property type="entry name" value="RNA_pol_sigma_r3/r4-like"/>
</dbReference>
<keyword evidence="3" id="KW-0238">DNA-binding</keyword>
<dbReference type="PRINTS" id="PR00046">
    <property type="entry name" value="SIGMA70FCT"/>
</dbReference>
<dbReference type="GO" id="GO:0016987">
    <property type="term" value="F:sigma factor activity"/>
    <property type="evidence" value="ECO:0007669"/>
    <property type="project" value="UniProtKB-KW"/>
</dbReference>
<feature type="domain" description="RNA polymerase sigma-70 region 2" evidence="6">
    <location>
        <begin position="132"/>
        <end position="195"/>
    </location>
</feature>
<dbReference type="EMBL" id="JACHVB010000035">
    <property type="protein sequence ID" value="MBC2595064.1"/>
    <property type="molecule type" value="Genomic_DNA"/>
</dbReference>
<dbReference type="RefSeq" id="WP_185676028.1">
    <property type="nucleotide sequence ID" value="NZ_JACHVB010000035.1"/>
</dbReference>
<dbReference type="InterPro" id="IPR014284">
    <property type="entry name" value="RNA_pol_sigma-70_dom"/>
</dbReference>
<dbReference type="InterPro" id="IPR007627">
    <property type="entry name" value="RNA_pol_sigma70_r2"/>
</dbReference>
<dbReference type="Gene3D" id="1.10.10.10">
    <property type="entry name" value="Winged helix-like DNA-binding domain superfamily/Winged helix DNA-binding domain"/>
    <property type="match status" value="1"/>
</dbReference>
<dbReference type="InterPro" id="IPR013325">
    <property type="entry name" value="RNA_pol_sigma_r2"/>
</dbReference>
<dbReference type="Pfam" id="PF04542">
    <property type="entry name" value="Sigma70_r2"/>
    <property type="match status" value="1"/>
</dbReference>
<evidence type="ECO:0000259" key="7">
    <source>
        <dbReference type="Pfam" id="PF04545"/>
    </source>
</evidence>
<evidence type="ECO:0000256" key="5">
    <source>
        <dbReference type="SAM" id="MobiDB-lite"/>
    </source>
</evidence>
<dbReference type="SUPFAM" id="SSF88659">
    <property type="entry name" value="Sigma3 and sigma4 domains of RNA polymerase sigma factors"/>
    <property type="match status" value="1"/>
</dbReference>
<comment type="caution">
    <text evidence="8">The sequence shown here is derived from an EMBL/GenBank/DDBJ whole genome shotgun (WGS) entry which is preliminary data.</text>
</comment>
<dbReference type="Proteomes" id="UP000546464">
    <property type="component" value="Unassembled WGS sequence"/>
</dbReference>
<evidence type="ECO:0000259" key="6">
    <source>
        <dbReference type="Pfam" id="PF04542"/>
    </source>
</evidence>
<evidence type="ECO:0000313" key="9">
    <source>
        <dbReference type="Proteomes" id="UP000546464"/>
    </source>
</evidence>
<feature type="region of interest" description="Disordered" evidence="5">
    <location>
        <begin position="216"/>
        <end position="268"/>
    </location>
</feature>
<gene>
    <name evidence="8" type="ORF">H5P28_12425</name>
</gene>
<dbReference type="PANTHER" id="PTHR30603:SF47">
    <property type="entry name" value="RNA POLYMERASE SIGMA FACTOR SIGD, CHLOROPLASTIC"/>
    <property type="match status" value="1"/>
</dbReference>
<reference evidence="8 9" key="1">
    <citation type="submission" date="2020-07" db="EMBL/GenBank/DDBJ databases">
        <authorList>
            <person name="Feng X."/>
        </authorList>
    </citation>
    <scope>NUCLEOTIDE SEQUENCE [LARGE SCALE GENOMIC DNA]</scope>
    <source>
        <strain evidence="8 9">JCM31066</strain>
    </source>
</reference>
<keyword evidence="2" id="KW-0731">Sigma factor</keyword>
<dbReference type="InterPro" id="IPR050239">
    <property type="entry name" value="Sigma-70_RNA_pol_init_factors"/>
</dbReference>
<evidence type="ECO:0000256" key="4">
    <source>
        <dbReference type="ARBA" id="ARBA00023163"/>
    </source>
</evidence>
<dbReference type="SUPFAM" id="SSF88946">
    <property type="entry name" value="Sigma2 domain of RNA polymerase sigma factors"/>
    <property type="match status" value="1"/>
</dbReference>
<dbReference type="GO" id="GO:0003677">
    <property type="term" value="F:DNA binding"/>
    <property type="evidence" value="ECO:0007669"/>
    <property type="project" value="UniProtKB-KW"/>
</dbReference>
<evidence type="ECO:0000256" key="2">
    <source>
        <dbReference type="ARBA" id="ARBA00023082"/>
    </source>
</evidence>
<keyword evidence="4" id="KW-0804">Transcription</keyword>
<feature type="domain" description="RNA polymerase sigma-70 region 4" evidence="7">
    <location>
        <begin position="283"/>
        <end position="335"/>
    </location>
</feature>
<dbReference type="Gene3D" id="1.20.120.1810">
    <property type="match status" value="1"/>
</dbReference>
<evidence type="ECO:0000256" key="1">
    <source>
        <dbReference type="ARBA" id="ARBA00023015"/>
    </source>
</evidence>
<dbReference type="PANTHER" id="PTHR30603">
    <property type="entry name" value="RNA POLYMERASE SIGMA FACTOR RPO"/>
    <property type="match status" value="1"/>
</dbReference>
<dbReference type="Pfam" id="PF04545">
    <property type="entry name" value="Sigma70_r4"/>
    <property type="match status" value="1"/>
</dbReference>
<dbReference type="CDD" id="cd06171">
    <property type="entry name" value="Sigma70_r4"/>
    <property type="match status" value="1"/>
</dbReference>
<dbReference type="InterPro" id="IPR000943">
    <property type="entry name" value="RNA_pol_sigma70"/>
</dbReference>
<dbReference type="AlphaFoldDB" id="A0A842HHM1"/>